<dbReference type="SUPFAM" id="SSF55811">
    <property type="entry name" value="Nudix"/>
    <property type="match status" value="1"/>
</dbReference>
<reference evidence="23 24" key="1">
    <citation type="journal article" date="2011" name="J. Bacteriol.">
        <title>Complete genome sequence of 'Vulcanisaeta moutnovskia' strain 768-28, a novel member of the hyperthermophilic crenarchaeal genus vulcanisaeta.</title>
        <authorList>
            <person name="Gumerov V.M."/>
            <person name="Mardanov A.V."/>
            <person name="Beletsky A.V."/>
            <person name="Prokofeva M.I."/>
            <person name="Bonch-Osmolovskaya E.A."/>
            <person name="Ravin N.V."/>
            <person name="Skryabin K.G."/>
        </authorList>
    </citation>
    <scope>NUCLEOTIDE SEQUENCE [LARGE SCALE GENOMIC DNA]</scope>
    <source>
        <strain evidence="23 24">768-28</strain>
    </source>
</reference>
<dbReference type="GO" id="GO:0005737">
    <property type="term" value="C:cytoplasm"/>
    <property type="evidence" value="ECO:0007669"/>
    <property type="project" value="TreeGrafter"/>
</dbReference>
<dbReference type="EMBL" id="CP002529">
    <property type="protein sequence ID" value="ADY02459.1"/>
    <property type="molecule type" value="Genomic_DNA"/>
</dbReference>
<evidence type="ECO:0000256" key="5">
    <source>
        <dbReference type="ARBA" id="ARBA00022801"/>
    </source>
</evidence>
<comment type="catalytic activity">
    <reaction evidence="9">
        <text>8-oxo-dGTP + H2O = 8-oxo-dGMP + diphosphate + H(+)</text>
        <dbReference type="Rhea" id="RHEA:31575"/>
        <dbReference type="ChEBI" id="CHEBI:15377"/>
        <dbReference type="ChEBI" id="CHEBI:15378"/>
        <dbReference type="ChEBI" id="CHEBI:33019"/>
        <dbReference type="ChEBI" id="CHEBI:63224"/>
        <dbReference type="ChEBI" id="CHEBI:77896"/>
    </reaction>
    <physiologicalReaction direction="left-to-right" evidence="9">
        <dbReference type="Rhea" id="RHEA:31576"/>
    </physiologicalReaction>
</comment>
<evidence type="ECO:0000256" key="6">
    <source>
        <dbReference type="ARBA" id="ARBA00022842"/>
    </source>
</evidence>
<dbReference type="InterPro" id="IPR015797">
    <property type="entry name" value="NUDIX_hydrolase-like_dom_sf"/>
</dbReference>
<evidence type="ECO:0000256" key="20">
    <source>
        <dbReference type="ARBA" id="ARBA00049032"/>
    </source>
</evidence>
<gene>
    <name evidence="23" type="ordered locus">VMUT_2263</name>
</gene>
<dbReference type="PANTHER" id="PTHR43758:SF2">
    <property type="entry name" value="OXIDIZED PURINE NUCLEOSIDE TRIPHOSPHATE HYDROLASE"/>
    <property type="match status" value="1"/>
</dbReference>
<organism evidence="23 24">
    <name type="scientific">Vulcanisaeta moutnovskia (strain 768-28)</name>
    <dbReference type="NCBI Taxonomy" id="985053"/>
    <lineage>
        <taxon>Archaea</taxon>
        <taxon>Thermoproteota</taxon>
        <taxon>Thermoprotei</taxon>
        <taxon>Thermoproteales</taxon>
        <taxon>Thermoproteaceae</taxon>
        <taxon>Vulcanisaeta</taxon>
    </lineage>
</organism>
<dbReference type="AlphaFoldDB" id="F0QXX3"/>
<evidence type="ECO:0000256" key="21">
    <source>
        <dbReference type="ARBA" id="ARBA00053094"/>
    </source>
</evidence>
<dbReference type="PROSITE" id="PS51462">
    <property type="entry name" value="NUDIX"/>
    <property type="match status" value="1"/>
</dbReference>
<dbReference type="CDD" id="cd03427">
    <property type="entry name" value="NUDIX_MTH1_Nudt1"/>
    <property type="match status" value="1"/>
</dbReference>
<keyword evidence="4" id="KW-0479">Metal-binding</keyword>
<evidence type="ECO:0000256" key="9">
    <source>
        <dbReference type="ARBA" id="ARBA00024486"/>
    </source>
</evidence>
<comment type="catalytic activity">
    <reaction evidence="8">
        <text>2-oxo-dATP + H2O = 2-oxo-dAMP + diphosphate + H(+)</text>
        <dbReference type="Rhea" id="RHEA:31583"/>
        <dbReference type="ChEBI" id="CHEBI:15377"/>
        <dbReference type="ChEBI" id="CHEBI:15378"/>
        <dbReference type="ChEBI" id="CHEBI:33019"/>
        <dbReference type="ChEBI" id="CHEBI:63212"/>
        <dbReference type="ChEBI" id="CHEBI:77897"/>
        <dbReference type="EC" id="3.6.1.56"/>
    </reaction>
    <physiologicalReaction direction="left-to-right" evidence="8">
        <dbReference type="Rhea" id="RHEA:31584"/>
    </physiologicalReaction>
</comment>
<name>F0QXX3_VULM7</name>
<dbReference type="STRING" id="985053.VMUT_2263"/>
<comment type="similarity">
    <text evidence="2">Belongs to the Nudix hydrolase family.</text>
</comment>
<evidence type="ECO:0000256" key="3">
    <source>
        <dbReference type="ARBA" id="ARBA00011245"/>
    </source>
</evidence>
<keyword evidence="6" id="KW-0460">Magnesium</keyword>
<evidence type="ECO:0000256" key="18">
    <source>
        <dbReference type="ARBA" id="ARBA00048002"/>
    </source>
</evidence>
<comment type="function">
    <text evidence="21">Oxidized purine nucleoside triphosphate hydrolase which is a prominent sanitizer of the oxidized nucleotide pool. Catalyzes the hydrolysis of 2-oxo-dATP (2-hydroxy-dATP) into 2-oxo-dAMP. Also has a significant hydrolase activity toward 2-oxo-ATP, 8-oxo-dGTP and 8-oxo-dATP. Through the hydrolysis of oxidized purine nucleoside triphosphates, prevents their incorporation into DNA and the subsequent transversions A:T to C:G and G:C to T:A. Also catalyzes the hydrolysis of methylated purine nucleoside triphosphate preventing their integration into DNA. Through this antimutagenic activity protects cells from oxidative stress.</text>
</comment>
<keyword evidence="24" id="KW-1185">Reference proteome</keyword>
<proteinExistence type="inferred from homology"/>
<dbReference type="eggNOG" id="arCOG01074">
    <property type="taxonomic scope" value="Archaea"/>
</dbReference>
<evidence type="ECO:0000256" key="13">
    <source>
        <dbReference type="ARBA" id="ARBA00029673"/>
    </source>
</evidence>
<accession>F0QXX3</accession>
<comment type="subunit">
    <text evidence="3">Monomer.</text>
</comment>
<comment type="catalytic activity">
    <reaction evidence="19">
        <text>O(6)-methyl-dGTP + H2O = O(6)-methyl-dGMP + diphosphate + H(+)</text>
        <dbReference type="Rhea" id="RHEA:67600"/>
        <dbReference type="ChEBI" id="CHEBI:15377"/>
        <dbReference type="ChEBI" id="CHEBI:15378"/>
        <dbReference type="ChEBI" id="CHEBI:33019"/>
        <dbReference type="ChEBI" id="CHEBI:169974"/>
        <dbReference type="ChEBI" id="CHEBI:169975"/>
    </reaction>
    <physiologicalReaction direction="left-to-right" evidence="19">
        <dbReference type="Rhea" id="RHEA:67601"/>
    </physiologicalReaction>
</comment>
<sequence length="161" mass="18921">MNYGMIFIETLVYVVKEGKVLLIRKKRGLGAGYYNGIGGKVEDGENVVSAAIRECREEVGITPRNLEWMGLLEFWNYEDDRVESVHFVHVFLARDFDGTPRESSEAEPIWFGIDEIPYNNMWEDDIMWLPKVLSDKRVYGRFEFDRWRLIKSEVYEVIPSK</sequence>
<evidence type="ECO:0000256" key="15">
    <source>
        <dbReference type="ARBA" id="ARBA00030682"/>
    </source>
</evidence>
<evidence type="ECO:0000256" key="10">
    <source>
        <dbReference type="ARBA" id="ARBA00024596"/>
    </source>
</evidence>
<dbReference type="InterPro" id="IPR003563">
    <property type="entry name" value="8ODP"/>
</dbReference>
<evidence type="ECO:0000313" key="23">
    <source>
        <dbReference type="EMBL" id="ADY02459.1"/>
    </source>
</evidence>
<evidence type="ECO:0000259" key="22">
    <source>
        <dbReference type="PROSITE" id="PS51462"/>
    </source>
</evidence>
<dbReference type="Gene3D" id="3.90.79.10">
    <property type="entry name" value="Nucleoside Triphosphate Pyrophosphohydrolase"/>
    <property type="match status" value="1"/>
</dbReference>
<dbReference type="GO" id="GO:0042262">
    <property type="term" value="P:DNA protection"/>
    <property type="evidence" value="ECO:0007669"/>
    <property type="project" value="InterPro"/>
</dbReference>
<dbReference type="GO" id="GO:0008413">
    <property type="term" value="F:8-oxo-7,8-dihydroguanosine triphosphate pyrophosphatase activity"/>
    <property type="evidence" value="ECO:0007669"/>
    <property type="project" value="InterPro"/>
</dbReference>
<evidence type="ECO:0000256" key="19">
    <source>
        <dbReference type="ARBA" id="ARBA00048894"/>
    </source>
</evidence>
<evidence type="ECO:0000256" key="4">
    <source>
        <dbReference type="ARBA" id="ARBA00022723"/>
    </source>
</evidence>
<dbReference type="EC" id="3.6.1.56" evidence="11"/>
<feature type="domain" description="Nudix hydrolase" evidence="22">
    <location>
        <begin position="1"/>
        <end position="134"/>
    </location>
</feature>
<evidence type="ECO:0000256" key="16">
    <source>
        <dbReference type="ARBA" id="ARBA00031927"/>
    </source>
</evidence>
<dbReference type="InterPro" id="IPR000086">
    <property type="entry name" value="NUDIX_hydrolase_dom"/>
</dbReference>
<dbReference type="KEGG" id="vmo:VMUT_2263"/>
<dbReference type="GO" id="GO:0046872">
    <property type="term" value="F:metal ion binding"/>
    <property type="evidence" value="ECO:0007669"/>
    <property type="project" value="UniProtKB-KW"/>
</dbReference>
<dbReference type="HOGENOM" id="CLU_037162_11_1_2"/>
<evidence type="ECO:0000256" key="12">
    <source>
        <dbReference type="ARBA" id="ARBA00026218"/>
    </source>
</evidence>
<evidence type="ECO:0000256" key="7">
    <source>
        <dbReference type="ARBA" id="ARBA00024448"/>
    </source>
</evidence>
<evidence type="ECO:0000256" key="1">
    <source>
        <dbReference type="ARBA" id="ARBA00001946"/>
    </source>
</evidence>
<comment type="cofactor">
    <cofactor evidence="1">
        <name>Mg(2+)</name>
        <dbReference type="ChEBI" id="CHEBI:18420"/>
    </cofactor>
</comment>
<dbReference type="Pfam" id="PF00293">
    <property type="entry name" value="NUDIX"/>
    <property type="match status" value="1"/>
</dbReference>
<evidence type="ECO:0000256" key="2">
    <source>
        <dbReference type="ARBA" id="ARBA00005582"/>
    </source>
</evidence>
<protein>
    <recommendedName>
        <fullName evidence="12">Oxidized purine nucleoside triphosphate hydrolase</fullName>
        <ecNumber evidence="11">3.6.1.56</ecNumber>
    </recommendedName>
    <alternativeName>
        <fullName evidence="16">2-hydroxy-dATP diphosphatase</fullName>
    </alternativeName>
    <alternativeName>
        <fullName evidence="15">7,8-dihydro-8-oxoguanine triphosphatase</fullName>
    </alternativeName>
    <alternativeName>
        <fullName evidence="14">8-oxo-dGTPase</fullName>
    </alternativeName>
    <alternativeName>
        <fullName evidence="17">Methylated purine nucleoside triphosphate hydrolase</fullName>
    </alternativeName>
    <alternativeName>
        <fullName evidence="13">Nucleoside diphosphate-linked moiety X motif 1</fullName>
    </alternativeName>
</protein>
<evidence type="ECO:0000313" key="24">
    <source>
        <dbReference type="Proteomes" id="UP000007485"/>
    </source>
</evidence>
<dbReference type="PANTHER" id="PTHR43758">
    <property type="entry name" value="7,8-DIHYDRO-8-OXOGUANINE TRIPHOSPHATASE"/>
    <property type="match status" value="1"/>
</dbReference>
<comment type="catalytic activity">
    <reaction evidence="20">
        <text>N(6)-methyl-dATP + H2O = N(6)-methyl-dAMP + diphosphate + H(+)</text>
        <dbReference type="Rhea" id="RHEA:67604"/>
        <dbReference type="ChEBI" id="CHEBI:15377"/>
        <dbReference type="ChEBI" id="CHEBI:15378"/>
        <dbReference type="ChEBI" id="CHEBI:33019"/>
        <dbReference type="ChEBI" id="CHEBI:169976"/>
        <dbReference type="ChEBI" id="CHEBI:172872"/>
    </reaction>
    <physiologicalReaction direction="left-to-right" evidence="20">
        <dbReference type="Rhea" id="RHEA:67605"/>
    </physiologicalReaction>
</comment>
<dbReference type="GO" id="GO:0008828">
    <property type="term" value="F:dATP diphosphatase activity"/>
    <property type="evidence" value="ECO:0007669"/>
    <property type="project" value="UniProtKB-EC"/>
</dbReference>
<comment type="catalytic activity">
    <reaction evidence="10">
        <text>2-oxo-ATP + H2O = 2-oxo-AMP + diphosphate + H(+)</text>
        <dbReference type="Rhea" id="RHEA:67392"/>
        <dbReference type="ChEBI" id="CHEBI:15377"/>
        <dbReference type="ChEBI" id="CHEBI:15378"/>
        <dbReference type="ChEBI" id="CHEBI:33019"/>
        <dbReference type="ChEBI" id="CHEBI:71395"/>
        <dbReference type="ChEBI" id="CHEBI:172878"/>
    </reaction>
    <physiologicalReaction direction="left-to-right" evidence="10">
        <dbReference type="Rhea" id="RHEA:67393"/>
    </physiologicalReaction>
</comment>
<evidence type="ECO:0000256" key="8">
    <source>
        <dbReference type="ARBA" id="ARBA00024459"/>
    </source>
</evidence>
<comment type="catalytic activity">
    <reaction evidence="7">
        <text>8-oxo-dATP + H2O = 8-oxo-dAMP + diphosphate + H(+)</text>
        <dbReference type="Rhea" id="RHEA:65396"/>
        <dbReference type="ChEBI" id="CHEBI:15377"/>
        <dbReference type="ChEBI" id="CHEBI:15378"/>
        <dbReference type="ChEBI" id="CHEBI:33019"/>
        <dbReference type="ChEBI" id="CHEBI:71361"/>
        <dbReference type="ChEBI" id="CHEBI:172871"/>
    </reaction>
    <physiologicalReaction direction="left-to-right" evidence="7">
        <dbReference type="Rhea" id="RHEA:65397"/>
    </physiologicalReaction>
</comment>
<dbReference type="Proteomes" id="UP000007485">
    <property type="component" value="Chromosome"/>
</dbReference>
<comment type="catalytic activity">
    <reaction evidence="18">
        <text>N(6)-methyl-ATP + H2O = N(6)-methyl-AMP + diphosphate + H(+)</text>
        <dbReference type="Rhea" id="RHEA:67608"/>
        <dbReference type="ChEBI" id="CHEBI:15377"/>
        <dbReference type="ChEBI" id="CHEBI:15378"/>
        <dbReference type="ChEBI" id="CHEBI:33019"/>
        <dbReference type="ChEBI" id="CHEBI:144842"/>
        <dbReference type="ChEBI" id="CHEBI:172873"/>
    </reaction>
    <physiologicalReaction direction="left-to-right" evidence="18">
        <dbReference type="Rhea" id="RHEA:67609"/>
    </physiologicalReaction>
</comment>
<dbReference type="PRINTS" id="PR01403">
    <property type="entry name" value="8OXTPHPHTASE"/>
</dbReference>
<keyword evidence="5" id="KW-0378">Hydrolase</keyword>
<evidence type="ECO:0000256" key="14">
    <source>
        <dbReference type="ARBA" id="ARBA00030634"/>
    </source>
</evidence>
<evidence type="ECO:0000256" key="11">
    <source>
        <dbReference type="ARBA" id="ARBA00026103"/>
    </source>
</evidence>
<evidence type="ECO:0000256" key="17">
    <source>
        <dbReference type="ARBA" id="ARBA00032071"/>
    </source>
</evidence>